<feature type="region of interest" description="Disordered" evidence="1">
    <location>
        <begin position="1213"/>
        <end position="1248"/>
    </location>
</feature>
<sequence length="1323" mass="146809">MSSLYASTIRDLQTVFNSKTAQTTSTRVPNTVSALVSVDIAVEALQLQIRAAKALWLRWDIGKLYGSRQGDNSDCRFALKTAPHVIGAYASMRKQKATDSSALRLPSISIIGSIQSKIGRPHLLANIELGFFTGILKPVVLDRLLSLYQQLAADIGQLVSDWRSDVADAISKRHAKGLSAASIESTPTFHVKQDSPLLFDVHIGISGLRLGLRADDVATTLLFEALAVKGRATNQDTEETALRWRAKVDHFGLSLGHLGSQALSDDTGPIRTHQTAYMVLDAEIQEVPATARSTSKLNISLSRVHTVMHPEAMSELADLLRSWMSDLHVLRDHRSEEVAEVKSHTNKVLKRLESAERVEHSDVSWFANRLVFVEISGIGIAMPLVEGAAVGDSVHSDIPALLYSIRMISFQNRRNETARFNVQNMALQFSIPEHFTAEFHETVNCMNLPSIDMECQMSSTPDTWQLSAHCSATDFKLSLSPDIADGIYKLIDLFHHGKERISNLEAQYKSEMAKYPHESVSSKYDDSASPITARPSQQISVRMSYTFNSGIVELHREVSDSDRRMMNADLKRGRHWHDTVVLPTVSLWMDYTGPKGNDAISDDSEESDAVLLFNASRNLLRPSILPFFVQVVNRMESRAKRKVSYAALSQPPDLDLPPTPASQQAARVVAKTPAQRIKLRFTLRIDRSRLRLSCAPDSNAYVDLKWESGGFLANTTIGREGVTAVAGTISGVTAYLRHEFAEEGRSCIEAGAKDMAFSVAYRPEDGSGHQKGLSIVLDTQLSGQFRLDQFSAWLVFAAVWVDSAPPLDLPPKSAIVEAATTSAPILAPAPSHEKLAIVALVRFRSIDFDANVGVTNAKLELTPVVLRTLSNGEVTEVDLDIGVTQFTAMGDISGEIKSERINFHTNRQSSRAASHSVPTVLSMAIDAGDLTGALYLQDLRVIVFHLEPANVRLEDNWMAFNEDPNSQVILAFTVQTGVFRSVIRLLAIPSLLNKVYSITNTFDSQERVASQRSNTFKSTKLRKSTEPSPMTAAILNTARKAGQSLPSSPHVRTSQTMKFDLGGIELGIFNSPMTDDQRGDFYRFMIGKIEADLKRRLSREDLPLRDLSLLVSYVIWETSDGPKALRDAAVMRIVKEMIESASKHGRREIAKLPSMTMTMSSIEEPRPSVLLYDFDLIWGEGDGDFSILPYFFEQAYKTFDAFTKGLEQEQITKAKRRGDDLPPRRNTSTIRFDQDYIQNDGEPWGENDQLTFKDRSEGQKPLPVPRLKLLGEGTRQAVELLPRINEFSQQLPVAIHKGVTAPLEDGMDLLLRLYEKQLPDRAP</sequence>
<dbReference type="InterPro" id="IPR029636">
    <property type="entry name" value="Csf1"/>
</dbReference>
<evidence type="ECO:0000313" key="2">
    <source>
        <dbReference type="EMBL" id="WRT63262.1"/>
    </source>
</evidence>
<evidence type="ECO:0000313" key="3">
    <source>
        <dbReference type="Proteomes" id="UP001329825"/>
    </source>
</evidence>
<feature type="compositionally biased region" description="Basic and acidic residues" evidence="1">
    <location>
        <begin position="1213"/>
        <end position="1223"/>
    </location>
</feature>
<organism evidence="2 3">
    <name type="scientific">Kwoniella shivajii</name>
    <dbReference type="NCBI Taxonomy" id="564305"/>
    <lineage>
        <taxon>Eukaryota</taxon>
        <taxon>Fungi</taxon>
        <taxon>Dikarya</taxon>
        <taxon>Basidiomycota</taxon>
        <taxon>Agaricomycotina</taxon>
        <taxon>Tremellomycetes</taxon>
        <taxon>Tremellales</taxon>
        <taxon>Cryptococcaceae</taxon>
        <taxon>Kwoniella</taxon>
    </lineage>
</organism>
<gene>
    <name evidence="2" type="ORF">IL334_000165</name>
</gene>
<dbReference type="PANTHER" id="PTHR32085">
    <property type="entry name" value="PROTEIN CSF1"/>
    <property type="match status" value="1"/>
</dbReference>
<keyword evidence="3" id="KW-1185">Reference proteome</keyword>
<dbReference type="PANTHER" id="PTHR32085:SF3">
    <property type="entry name" value="PROTEIN CSF1"/>
    <property type="match status" value="1"/>
</dbReference>
<dbReference type="EMBL" id="CP141881">
    <property type="protein sequence ID" value="WRT63262.1"/>
    <property type="molecule type" value="Genomic_DNA"/>
</dbReference>
<dbReference type="Proteomes" id="UP001329825">
    <property type="component" value="Chromosome 1"/>
</dbReference>
<name>A0ABZ1CNE5_9TREE</name>
<dbReference type="GeneID" id="87952296"/>
<proteinExistence type="predicted"/>
<accession>A0ABZ1CNE5</accession>
<protein>
    <recommendedName>
        <fullName evidence="4">Autophagy-related protein 2</fullName>
    </recommendedName>
</protein>
<reference evidence="2 3" key="1">
    <citation type="submission" date="2024-01" db="EMBL/GenBank/DDBJ databases">
        <title>Comparative genomics of Cryptococcus and Kwoniella reveals pathogenesis evolution and contrasting modes of karyotype evolution via chromosome fusion or intercentromeric recombination.</title>
        <authorList>
            <person name="Coelho M.A."/>
            <person name="David-Palma M."/>
            <person name="Shea T."/>
            <person name="Bowers K."/>
            <person name="McGinley-Smith S."/>
            <person name="Mohammad A.W."/>
            <person name="Gnirke A."/>
            <person name="Yurkov A.M."/>
            <person name="Nowrousian M."/>
            <person name="Sun S."/>
            <person name="Cuomo C.A."/>
            <person name="Heitman J."/>
        </authorList>
    </citation>
    <scope>NUCLEOTIDE SEQUENCE [LARGE SCALE GENOMIC DNA]</scope>
    <source>
        <strain evidence="2">CBS 11374</strain>
    </source>
</reference>
<dbReference type="RefSeq" id="XP_062788002.1">
    <property type="nucleotide sequence ID" value="XM_062931951.1"/>
</dbReference>
<evidence type="ECO:0000256" key="1">
    <source>
        <dbReference type="SAM" id="MobiDB-lite"/>
    </source>
</evidence>
<evidence type="ECO:0008006" key="4">
    <source>
        <dbReference type="Google" id="ProtNLM"/>
    </source>
</evidence>